<dbReference type="EMBL" id="JADBGQ010000001">
    <property type="protein sequence ID" value="KAG5413308.1"/>
    <property type="molecule type" value="Genomic_DNA"/>
</dbReference>
<reference evidence="2 3" key="1">
    <citation type="submission" date="2021-03" db="EMBL/GenBank/DDBJ databases">
        <authorList>
            <person name="King G.J."/>
            <person name="Bancroft I."/>
            <person name="Baten A."/>
            <person name="Bloomfield J."/>
            <person name="Borpatragohain P."/>
            <person name="He Z."/>
            <person name="Irish N."/>
            <person name="Irwin J."/>
            <person name="Liu K."/>
            <person name="Mauleon R.P."/>
            <person name="Moore J."/>
            <person name="Morris R."/>
            <person name="Ostergaard L."/>
            <person name="Wang B."/>
            <person name="Wells R."/>
        </authorList>
    </citation>
    <scope>NUCLEOTIDE SEQUENCE [LARGE SCALE GENOMIC DNA]</scope>
    <source>
        <strain evidence="2">R-o-18</strain>
        <tissue evidence="2">Leaf</tissue>
    </source>
</reference>
<proteinExistence type="predicted"/>
<sequence length="164" mass="18707">MSNRTHSNITKTQKTNKQVTLYKTTLGLKSKTKPVKEGTDSLSTACTNVQHLETCVKARVSHLPPALQRRGDRLLPSAKPKPIKKDAQTESSSRLIKSLPDQRRKRQMRPRKENQLGRRRTKMPVKRNRDSSDEKPPSTLKRHDAESKTGDTKLKKTPHPRIKS</sequence>
<protein>
    <submittedName>
        <fullName evidence="2">Uncharacterized protein</fullName>
    </submittedName>
</protein>
<feature type="compositionally biased region" description="Basic residues" evidence="1">
    <location>
        <begin position="155"/>
        <end position="164"/>
    </location>
</feature>
<feature type="region of interest" description="Disordered" evidence="1">
    <location>
        <begin position="62"/>
        <end position="164"/>
    </location>
</feature>
<keyword evidence="3" id="KW-1185">Reference proteome</keyword>
<accession>A0ABQ7NRB3</accession>
<evidence type="ECO:0000256" key="1">
    <source>
        <dbReference type="SAM" id="MobiDB-lite"/>
    </source>
</evidence>
<gene>
    <name evidence="2" type="primary">A01p010350.1_BraROA</name>
    <name evidence="2" type="ORF">IGI04_000875</name>
</gene>
<evidence type="ECO:0000313" key="3">
    <source>
        <dbReference type="Proteomes" id="UP000823674"/>
    </source>
</evidence>
<dbReference type="Proteomes" id="UP000823674">
    <property type="component" value="Chromosome A01"/>
</dbReference>
<feature type="compositionally biased region" description="Basic residues" evidence="1">
    <location>
        <begin position="117"/>
        <end position="126"/>
    </location>
</feature>
<feature type="compositionally biased region" description="Basic and acidic residues" evidence="1">
    <location>
        <begin position="127"/>
        <end position="154"/>
    </location>
</feature>
<organism evidence="2 3">
    <name type="scientific">Brassica rapa subsp. trilocularis</name>
    <dbReference type="NCBI Taxonomy" id="1813537"/>
    <lineage>
        <taxon>Eukaryota</taxon>
        <taxon>Viridiplantae</taxon>
        <taxon>Streptophyta</taxon>
        <taxon>Embryophyta</taxon>
        <taxon>Tracheophyta</taxon>
        <taxon>Spermatophyta</taxon>
        <taxon>Magnoliopsida</taxon>
        <taxon>eudicotyledons</taxon>
        <taxon>Gunneridae</taxon>
        <taxon>Pentapetalae</taxon>
        <taxon>rosids</taxon>
        <taxon>malvids</taxon>
        <taxon>Brassicales</taxon>
        <taxon>Brassicaceae</taxon>
        <taxon>Brassiceae</taxon>
        <taxon>Brassica</taxon>
    </lineage>
</organism>
<comment type="caution">
    <text evidence="2">The sequence shown here is derived from an EMBL/GenBank/DDBJ whole genome shotgun (WGS) entry which is preliminary data.</text>
</comment>
<name>A0ABQ7NRB3_BRACM</name>
<evidence type="ECO:0000313" key="2">
    <source>
        <dbReference type="EMBL" id="KAG5413308.1"/>
    </source>
</evidence>